<dbReference type="Pfam" id="PF00970">
    <property type="entry name" value="FAD_binding_6"/>
    <property type="match status" value="1"/>
</dbReference>
<dbReference type="InterPro" id="IPR008333">
    <property type="entry name" value="Cbr1-like_FAD-bd_dom"/>
</dbReference>
<keyword evidence="6" id="KW-0560">Oxidoreductase</keyword>
<feature type="domain" description="2Fe-2S ferredoxin-type" evidence="10">
    <location>
        <begin position="295"/>
        <end position="379"/>
    </location>
</feature>
<dbReference type="InterPro" id="IPR039261">
    <property type="entry name" value="FNR_nucleotide-bd"/>
</dbReference>
<dbReference type="SUPFAM" id="SSF52343">
    <property type="entry name" value="Ferredoxin reductase-like, C-terminal NADP-linked domain"/>
    <property type="match status" value="1"/>
</dbReference>
<dbReference type="PANTHER" id="PTHR47354">
    <property type="entry name" value="NADH OXIDOREDUCTASE HCR"/>
    <property type="match status" value="1"/>
</dbReference>
<evidence type="ECO:0000256" key="7">
    <source>
        <dbReference type="ARBA" id="ARBA00023004"/>
    </source>
</evidence>
<dbReference type="RefSeq" id="WP_331301032.1">
    <property type="nucleotide sequence ID" value="NZ_MLCA01000001.1"/>
</dbReference>
<dbReference type="InterPro" id="IPR006058">
    <property type="entry name" value="2Fe2S_fd_BS"/>
</dbReference>
<dbReference type="Gene3D" id="2.40.30.10">
    <property type="entry name" value="Translation factors"/>
    <property type="match status" value="1"/>
</dbReference>
<keyword evidence="4" id="KW-0479">Metal-binding</keyword>
<gene>
    <name evidence="12" type="ORF">MOTC310_05225</name>
</gene>
<evidence type="ECO:0000259" key="11">
    <source>
        <dbReference type="PROSITE" id="PS51384"/>
    </source>
</evidence>
<dbReference type="InterPro" id="IPR001433">
    <property type="entry name" value="OxRdtase_FAD/NAD-bd"/>
</dbReference>
<dbReference type="Proteomes" id="UP001355206">
    <property type="component" value="Unassembled WGS sequence"/>
</dbReference>
<keyword evidence="3" id="KW-0001">2Fe-2S</keyword>
<evidence type="ECO:0000256" key="4">
    <source>
        <dbReference type="ARBA" id="ARBA00022723"/>
    </source>
</evidence>
<comment type="cofactor">
    <cofactor evidence="1">
        <name>FAD</name>
        <dbReference type="ChEBI" id="CHEBI:57692"/>
    </cofactor>
</comment>
<accession>A0ABU7TK25</accession>
<evidence type="ECO:0000256" key="9">
    <source>
        <dbReference type="ARBA" id="ARBA00061434"/>
    </source>
</evidence>
<protein>
    <submittedName>
        <fullName evidence="12">Hybrid-cluster NAD(P)-dependent oxidoreductase</fullName>
    </submittedName>
</protein>
<keyword evidence="5" id="KW-0274">FAD</keyword>
<sequence>MTPAPDRVPGSAEPAAASLAAAAPWDAETDDVLTCVAVRAETHDVRTFVLAAREPRTFRYRPGQFLTFAFGIGGETLHRCYTISSAPTRPHTLAITVKRVAGGPVSNWLHDNLKPGDTVRALGPMGEFSCFTHPGAKYLLLSGGSGVTPMMAMARTFHDLGAGRDVAFVHAARSPADIVFRDELALMARGDPALKVHAICEADAPGEAWTGPRGRLTPALLRETVPDFLERTAFVCGPKPFMGAVRAMLAEAGFDMARHHEESFDFGALPEAEQDAAREAEQALDDAPAAGVRSFRVEFAKTRRVLDCPEDMTVLDAARRAGIRLPSSCAKGLCGTCKSKLTSGTVAMTHAGGIRQREIDAGMALLCCSRPTSDLVIER</sequence>
<keyword evidence="8" id="KW-0411">Iron-sulfur</keyword>
<keyword evidence="7" id="KW-0408">Iron</keyword>
<evidence type="ECO:0000259" key="10">
    <source>
        <dbReference type="PROSITE" id="PS51085"/>
    </source>
</evidence>
<dbReference type="SUPFAM" id="SSF63380">
    <property type="entry name" value="Riboflavin synthase domain-like"/>
    <property type="match status" value="1"/>
</dbReference>
<evidence type="ECO:0000256" key="3">
    <source>
        <dbReference type="ARBA" id="ARBA00022714"/>
    </source>
</evidence>
<comment type="similarity">
    <text evidence="9">In the N-terminal section; belongs to the FAD-binding oxidoreductase type 6 family.</text>
</comment>
<evidence type="ECO:0000313" key="12">
    <source>
        <dbReference type="EMBL" id="MEE7489901.1"/>
    </source>
</evidence>
<evidence type="ECO:0000256" key="6">
    <source>
        <dbReference type="ARBA" id="ARBA00023002"/>
    </source>
</evidence>
<dbReference type="InterPro" id="IPR012675">
    <property type="entry name" value="Beta-grasp_dom_sf"/>
</dbReference>
<comment type="caution">
    <text evidence="12">The sequence shown here is derived from an EMBL/GenBank/DDBJ whole genome shotgun (WGS) entry which is preliminary data.</text>
</comment>
<dbReference type="InterPro" id="IPR050415">
    <property type="entry name" value="MRET"/>
</dbReference>
<dbReference type="CDD" id="cd06215">
    <property type="entry name" value="FNR_iron_sulfur_binding_1"/>
    <property type="match status" value="1"/>
</dbReference>
<dbReference type="PANTHER" id="PTHR47354:SF6">
    <property type="entry name" value="NADH OXIDOREDUCTASE HCR"/>
    <property type="match status" value="1"/>
</dbReference>
<dbReference type="Pfam" id="PF00175">
    <property type="entry name" value="NAD_binding_1"/>
    <property type="match status" value="1"/>
</dbReference>
<name>A0ABU7TK25_9HYPH</name>
<dbReference type="PRINTS" id="PR00406">
    <property type="entry name" value="CYTB5RDTASE"/>
</dbReference>
<dbReference type="EMBL" id="MLCA01000001">
    <property type="protein sequence ID" value="MEE7489901.1"/>
    <property type="molecule type" value="Genomic_DNA"/>
</dbReference>
<dbReference type="InterPro" id="IPR036010">
    <property type="entry name" value="2Fe-2S_ferredoxin-like_sf"/>
</dbReference>
<dbReference type="InterPro" id="IPR001041">
    <property type="entry name" value="2Fe-2S_ferredoxin-type"/>
</dbReference>
<dbReference type="CDD" id="cd00207">
    <property type="entry name" value="fer2"/>
    <property type="match status" value="1"/>
</dbReference>
<dbReference type="Pfam" id="PF00111">
    <property type="entry name" value="Fer2"/>
    <property type="match status" value="1"/>
</dbReference>
<proteinExistence type="inferred from homology"/>
<dbReference type="Gene3D" id="3.10.20.30">
    <property type="match status" value="1"/>
</dbReference>
<dbReference type="PROSITE" id="PS51384">
    <property type="entry name" value="FAD_FR"/>
    <property type="match status" value="1"/>
</dbReference>
<dbReference type="InterPro" id="IPR017938">
    <property type="entry name" value="Riboflavin_synthase-like_b-brl"/>
</dbReference>
<dbReference type="SUPFAM" id="SSF54292">
    <property type="entry name" value="2Fe-2S ferredoxin-like"/>
    <property type="match status" value="1"/>
</dbReference>
<dbReference type="InterPro" id="IPR017927">
    <property type="entry name" value="FAD-bd_FR_type"/>
</dbReference>
<evidence type="ECO:0000256" key="8">
    <source>
        <dbReference type="ARBA" id="ARBA00023014"/>
    </source>
</evidence>
<feature type="domain" description="FAD-binding FR-type" evidence="11">
    <location>
        <begin position="28"/>
        <end position="131"/>
    </location>
</feature>
<dbReference type="Gene3D" id="3.40.50.80">
    <property type="entry name" value="Nucleotide-binding domain of ferredoxin-NADP reductase (FNR) module"/>
    <property type="match status" value="1"/>
</dbReference>
<keyword evidence="13" id="KW-1185">Reference proteome</keyword>
<organism evidence="12 13">
    <name type="scientific">Methylobacterium oryzae</name>
    <dbReference type="NCBI Taxonomy" id="334852"/>
    <lineage>
        <taxon>Bacteria</taxon>
        <taxon>Pseudomonadati</taxon>
        <taxon>Pseudomonadota</taxon>
        <taxon>Alphaproteobacteria</taxon>
        <taxon>Hyphomicrobiales</taxon>
        <taxon>Methylobacteriaceae</taxon>
        <taxon>Methylobacterium</taxon>
    </lineage>
</organism>
<evidence type="ECO:0000256" key="2">
    <source>
        <dbReference type="ARBA" id="ARBA00022630"/>
    </source>
</evidence>
<dbReference type="PROSITE" id="PS00197">
    <property type="entry name" value="2FE2S_FER_1"/>
    <property type="match status" value="1"/>
</dbReference>
<evidence type="ECO:0000256" key="5">
    <source>
        <dbReference type="ARBA" id="ARBA00022827"/>
    </source>
</evidence>
<evidence type="ECO:0000313" key="13">
    <source>
        <dbReference type="Proteomes" id="UP001355206"/>
    </source>
</evidence>
<dbReference type="PROSITE" id="PS51085">
    <property type="entry name" value="2FE2S_FER_2"/>
    <property type="match status" value="1"/>
</dbReference>
<evidence type="ECO:0000256" key="1">
    <source>
        <dbReference type="ARBA" id="ARBA00001974"/>
    </source>
</evidence>
<keyword evidence="2" id="KW-0285">Flavoprotein</keyword>
<reference evidence="12 13" key="1">
    <citation type="journal article" date="2012" name="Genet. Mol. Biol.">
        <title>Analysis of 16S rRNA and mxaF genes revealing insights into Methylobacterium niche-specific plant association.</title>
        <authorList>
            <person name="Dourado M.N."/>
            <person name="Andreote F.D."/>
            <person name="Dini-Andreote F."/>
            <person name="Conti R."/>
            <person name="Araujo J.M."/>
            <person name="Araujo W.L."/>
        </authorList>
    </citation>
    <scope>NUCLEOTIDE SEQUENCE [LARGE SCALE GENOMIC DNA]</scope>
    <source>
        <strain evidence="12 13">TC3-10</strain>
    </source>
</reference>